<evidence type="ECO:0000313" key="4">
    <source>
        <dbReference type="Proteomes" id="UP000261812"/>
    </source>
</evidence>
<dbReference type="Proteomes" id="UP000261812">
    <property type="component" value="Chromosome"/>
</dbReference>
<dbReference type="Pfam" id="PF02080">
    <property type="entry name" value="TrkA_C"/>
    <property type="match status" value="1"/>
</dbReference>
<dbReference type="KEGG" id="tsq:D3A95_12765"/>
<evidence type="ECO:0000259" key="2">
    <source>
        <dbReference type="PROSITE" id="PS51202"/>
    </source>
</evidence>
<dbReference type="PROSITE" id="PS51201">
    <property type="entry name" value="RCK_N"/>
    <property type="match status" value="1"/>
</dbReference>
<accession>A0A7D6EVD9</accession>
<dbReference type="Gene3D" id="3.40.50.720">
    <property type="entry name" value="NAD(P)-binding Rossmann-like Domain"/>
    <property type="match status" value="1"/>
</dbReference>
<dbReference type="GO" id="GO:0008324">
    <property type="term" value="F:monoatomic cation transmembrane transporter activity"/>
    <property type="evidence" value="ECO:0007669"/>
    <property type="project" value="InterPro"/>
</dbReference>
<feature type="domain" description="RCK C-terminal" evidence="2">
    <location>
        <begin position="158"/>
        <end position="244"/>
    </location>
</feature>
<organism evidence="3 4">
    <name type="scientific">Thermosynechococcus sichuanensis E542</name>
    <dbReference type="NCBI Taxonomy" id="2016101"/>
    <lineage>
        <taxon>Bacteria</taxon>
        <taxon>Bacillati</taxon>
        <taxon>Cyanobacteriota</taxon>
        <taxon>Cyanophyceae</taxon>
        <taxon>Acaryochloridales</taxon>
        <taxon>Thermosynechococcaceae</taxon>
        <taxon>Thermosynechococcus</taxon>
        <taxon>Thermosynechococcus sichuanensis</taxon>
    </lineage>
</organism>
<reference evidence="4" key="1">
    <citation type="submission" date="2018-09" db="EMBL/GenBank/DDBJ databases">
        <title>Complete genome sequence of thermophilic cyanobacteria strain Thermosynechococcus elongatus PKUAC-SCTE542.</title>
        <authorList>
            <person name="Liang Y."/>
            <person name="Tang J."/>
            <person name="Daroch M."/>
        </authorList>
    </citation>
    <scope>NUCLEOTIDE SEQUENCE [LARGE SCALE GENOMIC DNA]</scope>
    <source>
        <strain evidence="4">E542</strain>
    </source>
</reference>
<gene>
    <name evidence="3" type="ORF">D3A95_12765</name>
</gene>
<dbReference type="AlphaFoldDB" id="A0A7D6EVD9"/>
<dbReference type="InterPro" id="IPR050721">
    <property type="entry name" value="Trk_Ktr_HKT_K-transport"/>
</dbReference>
<dbReference type="SUPFAM" id="SSF116726">
    <property type="entry name" value="TrkA C-terminal domain-like"/>
    <property type="match status" value="1"/>
</dbReference>
<dbReference type="PROSITE" id="PS51202">
    <property type="entry name" value="RCK_C"/>
    <property type="match status" value="1"/>
</dbReference>
<dbReference type="RefSeq" id="WP_181495325.1">
    <property type="nucleotide sequence ID" value="NZ_CP032152.1"/>
</dbReference>
<dbReference type="InterPro" id="IPR036721">
    <property type="entry name" value="RCK_C_sf"/>
</dbReference>
<sequence>MTTPAHLADLKDHVIICGYGSLGRTLAMNLAAAQIPFVVIDNQRQRLRLAQQSGHLFYRGDDLMDENELLAVGVDRARTLVAVLADDASNVFITLIARRLNPNLQILAYGELPATESKLRFAGADHVVLPSSISAQRIVQLITRPNVLDFLEEKDERSHLIELLSQLDLQIEEFTLPLESSLVGLAIAEVEAKGRGRFIIVAVRHQNGTLVTHPPLTLSLAPGDTVIALGRAAEIKTFFRQYAQRQPIRYRGLRN</sequence>
<dbReference type="InterPro" id="IPR006037">
    <property type="entry name" value="RCK_C"/>
</dbReference>
<dbReference type="InterPro" id="IPR003148">
    <property type="entry name" value="RCK_N"/>
</dbReference>
<proteinExistence type="predicted"/>
<dbReference type="EMBL" id="CP032152">
    <property type="protein sequence ID" value="QLL29579.1"/>
    <property type="molecule type" value="Genomic_DNA"/>
</dbReference>
<dbReference type="InterPro" id="IPR036291">
    <property type="entry name" value="NAD(P)-bd_dom_sf"/>
</dbReference>
<name>A0A7D6EVD9_9CYAN</name>
<dbReference type="Gene3D" id="3.30.70.1450">
    <property type="entry name" value="Regulator of K+ conductance, C-terminal domain"/>
    <property type="match status" value="1"/>
</dbReference>
<evidence type="ECO:0000313" key="3">
    <source>
        <dbReference type="EMBL" id="QLL29579.1"/>
    </source>
</evidence>
<keyword evidence="4" id="KW-1185">Reference proteome</keyword>
<protein>
    <submittedName>
        <fullName evidence="3">TrkA family potassium uptake protein</fullName>
    </submittedName>
</protein>
<dbReference type="PANTHER" id="PTHR43833:SF9">
    <property type="entry name" value="POTASSIUM CHANNEL PROTEIN YUGO-RELATED"/>
    <property type="match status" value="1"/>
</dbReference>
<evidence type="ECO:0000259" key="1">
    <source>
        <dbReference type="PROSITE" id="PS51201"/>
    </source>
</evidence>
<dbReference type="SUPFAM" id="SSF51735">
    <property type="entry name" value="NAD(P)-binding Rossmann-fold domains"/>
    <property type="match status" value="1"/>
</dbReference>
<dbReference type="Pfam" id="PF02254">
    <property type="entry name" value="TrkA_N"/>
    <property type="match status" value="1"/>
</dbReference>
<dbReference type="GO" id="GO:0006813">
    <property type="term" value="P:potassium ion transport"/>
    <property type="evidence" value="ECO:0007669"/>
    <property type="project" value="InterPro"/>
</dbReference>
<dbReference type="PANTHER" id="PTHR43833">
    <property type="entry name" value="POTASSIUM CHANNEL PROTEIN 2-RELATED-RELATED"/>
    <property type="match status" value="1"/>
</dbReference>
<feature type="domain" description="RCK N-terminal" evidence="1">
    <location>
        <begin position="11"/>
        <end position="128"/>
    </location>
</feature>